<dbReference type="Pfam" id="PF01738">
    <property type="entry name" value="DLH"/>
    <property type="match status" value="1"/>
</dbReference>
<accession>A0A382CY78</accession>
<dbReference type="PANTHER" id="PTHR22946:SF9">
    <property type="entry name" value="POLYKETIDE TRANSFERASE AF380"/>
    <property type="match status" value="1"/>
</dbReference>
<gene>
    <name evidence="3" type="ORF">METZ01_LOCUS183663</name>
</gene>
<protein>
    <recommendedName>
        <fullName evidence="2">Dienelactone hydrolase domain-containing protein</fullName>
    </recommendedName>
</protein>
<dbReference type="InterPro" id="IPR002925">
    <property type="entry name" value="Dienelactn_hydro"/>
</dbReference>
<evidence type="ECO:0000259" key="2">
    <source>
        <dbReference type="Pfam" id="PF01738"/>
    </source>
</evidence>
<dbReference type="Gene3D" id="3.40.50.1820">
    <property type="entry name" value="alpha/beta hydrolase"/>
    <property type="match status" value="1"/>
</dbReference>
<dbReference type="InterPro" id="IPR050261">
    <property type="entry name" value="FrsA_esterase"/>
</dbReference>
<dbReference type="SUPFAM" id="SSF53474">
    <property type="entry name" value="alpha/beta-Hydrolases"/>
    <property type="match status" value="1"/>
</dbReference>
<proteinExistence type="predicted"/>
<name>A0A382CY78_9ZZZZ</name>
<sequence>MQRQRSHFLLAGMLFLFLSNFNVYGHDSDHGKMTYTSKNIIGFENIFDNAINTQPDQEVFGYLSFPDEEKESYPLIIASHGSLNWREHHLKYLELMRQAGFAVFAMHPFDSRGTKSTVGDQINMTLETVVWDMAMALKMLWEDPRIDTSKIYAAGWSLGGTAALYNAWIPFQQEVFKKGESFTGYLMWYPGCMAIPDVDDWDKDLMQIYMGAADNWTPPKPCIELVSRINKMGGNAKIELYPGAYHSFDSPLPLKLWPDAYSFAECQFWVSAETKTVYSDKGKFDFSDPQDRRRAYETCAIKGEVMAGSSPEYQNAAYKHLATLLKN</sequence>
<dbReference type="PANTHER" id="PTHR22946">
    <property type="entry name" value="DIENELACTONE HYDROLASE DOMAIN-CONTAINING PROTEIN-RELATED"/>
    <property type="match status" value="1"/>
</dbReference>
<dbReference type="GO" id="GO:0016788">
    <property type="term" value="F:hydrolase activity, acting on ester bonds"/>
    <property type="evidence" value="ECO:0007669"/>
    <property type="project" value="UniProtKB-ARBA"/>
</dbReference>
<evidence type="ECO:0000313" key="3">
    <source>
        <dbReference type="EMBL" id="SVB30809.1"/>
    </source>
</evidence>
<evidence type="ECO:0000256" key="1">
    <source>
        <dbReference type="ARBA" id="ARBA00022801"/>
    </source>
</evidence>
<reference evidence="3" key="1">
    <citation type="submission" date="2018-05" db="EMBL/GenBank/DDBJ databases">
        <authorList>
            <person name="Lanie J.A."/>
            <person name="Ng W.-L."/>
            <person name="Kazmierczak K.M."/>
            <person name="Andrzejewski T.M."/>
            <person name="Davidsen T.M."/>
            <person name="Wayne K.J."/>
            <person name="Tettelin H."/>
            <person name="Glass J.I."/>
            <person name="Rusch D."/>
            <person name="Podicherti R."/>
            <person name="Tsui H.-C.T."/>
            <person name="Winkler M.E."/>
        </authorList>
    </citation>
    <scope>NUCLEOTIDE SEQUENCE</scope>
</reference>
<dbReference type="InterPro" id="IPR029058">
    <property type="entry name" value="AB_hydrolase_fold"/>
</dbReference>
<dbReference type="AlphaFoldDB" id="A0A382CY78"/>
<keyword evidence="1" id="KW-0378">Hydrolase</keyword>
<feature type="domain" description="Dienelactone hydrolase" evidence="2">
    <location>
        <begin position="116"/>
        <end position="251"/>
    </location>
</feature>
<organism evidence="3">
    <name type="scientific">marine metagenome</name>
    <dbReference type="NCBI Taxonomy" id="408172"/>
    <lineage>
        <taxon>unclassified sequences</taxon>
        <taxon>metagenomes</taxon>
        <taxon>ecological metagenomes</taxon>
    </lineage>
</organism>
<dbReference type="EMBL" id="UINC01036595">
    <property type="protein sequence ID" value="SVB30809.1"/>
    <property type="molecule type" value="Genomic_DNA"/>
</dbReference>